<dbReference type="CDD" id="cd03801">
    <property type="entry name" value="GT4_PimA-like"/>
    <property type="match status" value="1"/>
</dbReference>
<dbReference type="Gene3D" id="3.40.50.2000">
    <property type="entry name" value="Glycogen Phosphorylase B"/>
    <property type="match status" value="2"/>
</dbReference>
<proteinExistence type="predicted"/>
<dbReference type="Proteomes" id="UP001328733">
    <property type="component" value="Unassembled WGS sequence"/>
</dbReference>
<keyword evidence="3" id="KW-0328">Glycosyltransferase</keyword>
<dbReference type="GO" id="GO:0016757">
    <property type="term" value="F:glycosyltransferase activity"/>
    <property type="evidence" value="ECO:0007669"/>
    <property type="project" value="UniProtKB-KW"/>
</dbReference>
<sequence>MKICIVTRSVIEGDGQGRANYEIAREALRRGYPVTLVATDVAPDLQQDPRIDWVYIPVERYPTQLLSSLVFSRKSSDWLREHGREFDIVQAYGAVTSVGVDVNTVQFVHSAWMKSPSHISRVRRDLYGVYQWLYTALNAYWEKRAFDRSRSIVAVSGKIKGDLLDIGVRSEKIRVILNGADLDQFSPGERDRRALGLPPDVPLALFVGDIRTNRKNLDTVLRALVGVPDLHLAVGGSIAGSPYPALAERLGVSDRVHFLDFRRDVADLMKAADLFVFPSRYEACTLVLLEAMASGLPAITAISAGGSEIVTPDCGVVLTDSEDVGALTRAMAELARDPERRERMGRRAREIAEQHSWTGKARDYVDLFEELAKC</sequence>
<dbReference type="InterPro" id="IPR028098">
    <property type="entry name" value="Glyco_trans_4-like_N"/>
</dbReference>
<protein>
    <submittedName>
        <fullName evidence="3">Glycosyltransferase family 4 protein</fullName>
        <ecNumber evidence="3">2.4.-.-</ecNumber>
    </submittedName>
</protein>
<dbReference type="InterPro" id="IPR001296">
    <property type="entry name" value="Glyco_trans_1"/>
</dbReference>
<evidence type="ECO:0000259" key="2">
    <source>
        <dbReference type="Pfam" id="PF13439"/>
    </source>
</evidence>
<keyword evidence="4" id="KW-1185">Reference proteome</keyword>
<accession>A0AAW9QPE2</accession>
<dbReference type="SUPFAM" id="SSF53756">
    <property type="entry name" value="UDP-Glycosyltransferase/glycogen phosphorylase"/>
    <property type="match status" value="1"/>
</dbReference>
<evidence type="ECO:0000259" key="1">
    <source>
        <dbReference type="Pfam" id="PF00534"/>
    </source>
</evidence>
<evidence type="ECO:0000313" key="3">
    <source>
        <dbReference type="EMBL" id="MEG3435922.1"/>
    </source>
</evidence>
<dbReference type="Pfam" id="PF13439">
    <property type="entry name" value="Glyco_transf_4"/>
    <property type="match status" value="1"/>
</dbReference>
<feature type="domain" description="Glycosyl transferase family 1" evidence="1">
    <location>
        <begin position="189"/>
        <end position="350"/>
    </location>
</feature>
<dbReference type="EC" id="2.4.-.-" evidence="3"/>
<keyword evidence="3" id="KW-0808">Transferase</keyword>
<evidence type="ECO:0000313" key="4">
    <source>
        <dbReference type="Proteomes" id="UP001328733"/>
    </source>
</evidence>
<dbReference type="RefSeq" id="WP_332863374.1">
    <property type="nucleotide sequence ID" value="NZ_JBAFSM010000003.1"/>
</dbReference>
<organism evidence="3 4">
    <name type="scientific">Pannus brasiliensis CCIBt3594</name>
    <dbReference type="NCBI Taxonomy" id="1427578"/>
    <lineage>
        <taxon>Bacteria</taxon>
        <taxon>Bacillati</taxon>
        <taxon>Cyanobacteriota</taxon>
        <taxon>Cyanophyceae</taxon>
        <taxon>Oscillatoriophycideae</taxon>
        <taxon>Chroococcales</taxon>
        <taxon>Microcystaceae</taxon>
        <taxon>Pannus</taxon>
    </lineage>
</organism>
<dbReference type="Pfam" id="PF00534">
    <property type="entry name" value="Glycos_transf_1"/>
    <property type="match status" value="1"/>
</dbReference>
<dbReference type="AlphaFoldDB" id="A0AAW9QPE2"/>
<name>A0AAW9QPE2_9CHRO</name>
<reference evidence="3 4" key="1">
    <citation type="submission" date="2024-01" db="EMBL/GenBank/DDBJ databases">
        <title>Genomic insights into the taxonomy and metabolism of the cyanobacterium Pannus brasiliensis CCIBt3594.</title>
        <authorList>
            <person name="Machado M."/>
            <person name="Botero N.B."/>
            <person name="Andreote A.P.D."/>
            <person name="Feitosa A.M.T."/>
            <person name="Popin R."/>
            <person name="Sivonen K."/>
            <person name="Fiore M.F."/>
        </authorList>
    </citation>
    <scope>NUCLEOTIDE SEQUENCE [LARGE SCALE GENOMIC DNA]</scope>
    <source>
        <strain evidence="3 4">CCIBt3594</strain>
    </source>
</reference>
<dbReference type="EMBL" id="JBAFSM010000003">
    <property type="protein sequence ID" value="MEG3435922.1"/>
    <property type="molecule type" value="Genomic_DNA"/>
</dbReference>
<comment type="caution">
    <text evidence="3">The sequence shown here is derived from an EMBL/GenBank/DDBJ whole genome shotgun (WGS) entry which is preliminary data.</text>
</comment>
<gene>
    <name evidence="3" type="ORF">V0288_02220</name>
</gene>
<dbReference type="PANTHER" id="PTHR12526">
    <property type="entry name" value="GLYCOSYLTRANSFERASE"/>
    <property type="match status" value="1"/>
</dbReference>
<feature type="domain" description="Glycosyltransferase subfamily 4-like N-terminal" evidence="2">
    <location>
        <begin position="14"/>
        <end position="184"/>
    </location>
</feature>